<dbReference type="EMBL" id="VJVV01000001">
    <property type="protein sequence ID" value="TRO83694.1"/>
    <property type="molecule type" value="Genomic_DNA"/>
</dbReference>
<proteinExistence type="predicted"/>
<dbReference type="InterPro" id="IPR036249">
    <property type="entry name" value="Thioredoxin-like_sf"/>
</dbReference>
<name>A0A550JKF0_9BACT</name>
<comment type="caution">
    <text evidence="2">The sequence shown here is derived from an EMBL/GenBank/DDBJ whole genome shotgun (WGS) entry which is preliminary data.</text>
</comment>
<dbReference type="RefSeq" id="WP_092052294.1">
    <property type="nucleotide sequence ID" value="NZ_FOJJ01000001.1"/>
</dbReference>
<dbReference type="SUPFAM" id="SSF52833">
    <property type="entry name" value="Thioredoxin-like"/>
    <property type="match status" value="1"/>
</dbReference>
<evidence type="ECO:0000313" key="3">
    <source>
        <dbReference type="Proteomes" id="UP000317155"/>
    </source>
</evidence>
<reference evidence="2 3" key="1">
    <citation type="submission" date="2019-07" db="EMBL/GenBank/DDBJ databases">
        <title>Insights of Desulfuromonas acetexigens electromicrobiology.</title>
        <authorList>
            <person name="Katuri K."/>
            <person name="Sapireddy V."/>
            <person name="Shaw D.R."/>
            <person name="Saikaly P."/>
        </authorList>
    </citation>
    <scope>NUCLEOTIDE SEQUENCE [LARGE SCALE GENOMIC DNA]</scope>
    <source>
        <strain evidence="2 3">2873</strain>
    </source>
</reference>
<dbReference type="Proteomes" id="UP000317155">
    <property type="component" value="Unassembled WGS sequence"/>
</dbReference>
<dbReference type="GO" id="GO:0016209">
    <property type="term" value="F:antioxidant activity"/>
    <property type="evidence" value="ECO:0007669"/>
    <property type="project" value="InterPro"/>
</dbReference>
<feature type="domain" description="Alkyl hydroperoxide reductase subunit C/ Thiol specific antioxidant" evidence="1">
    <location>
        <begin position="5"/>
        <end position="80"/>
    </location>
</feature>
<protein>
    <submittedName>
        <fullName evidence="2">Redoxin domain-containing protein</fullName>
    </submittedName>
</protein>
<dbReference type="GO" id="GO:0016491">
    <property type="term" value="F:oxidoreductase activity"/>
    <property type="evidence" value="ECO:0007669"/>
    <property type="project" value="InterPro"/>
</dbReference>
<dbReference type="AlphaFoldDB" id="A0A550JKF0"/>
<dbReference type="Gene3D" id="3.40.30.10">
    <property type="entry name" value="Glutaredoxin"/>
    <property type="match status" value="1"/>
</dbReference>
<dbReference type="OrthoDB" id="5405649at2"/>
<evidence type="ECO:0000259" key="1">
    <source>
        <dbReference type="Pfam" id="PF00578"/>
    </source>
</evidence>
<gene>
    <name evidence="2" type="ORF">FL622_00480</name>
</gene>
<accession>A0A550JKF0</accession>
<evidence type="ECO:0000313" key="2">
    <source>
        <dbReference type="EMBL" id="TRO83694.1"/>
    </source>
</evidence>
<keyword evidence="3" id="KW-1185">Reference proteome</keyword>
<dbReference type="Pfam" id="PF00578">
    <property type="entry name" value="AhpC-TSA"/>
    <property type="match status" value="1"/>
</dbReference>
<organism evidence="2 3">
    <name type="scientific">Trichloromonas acetexigens</name>
    <dbReference type="NCBI Taxonomy" id="38815"/>
    <lineage>
        <taxon>Bacteria</taxon>
        <taxon>Pseudomonadati</taxon>
        <taxon>Thermodesulfobacteriota</taxon>
        <taxon>Desulfuromonadia</taxon>
        <taxon>Desulfuromonadales</taxon>
        <taxon>Trichloromonadaceae</taxon>
        <taxon>Trichloromonas</taxon>
    </lineage>
</organism>
<sequence length="104" mass="12094">MEGHQRNLDLYDRFNARVVGVSRNDVNTLKFWSDELELTFPILSNPVGHIGMWFGSQPPAYPMFSRKTVIIDRQGVIRYMRNGTPDFHDILRTLKKLNAEEVKS</sequence>
<dbReference type="InterPro" id="IPR000866">
    <property type="entry name" value="AhpC/TSA"/>
</dbReference>